<dbReference type="RefSeq" id="WP_229775977.1">
    <property type="nucleotide sequence ID" value="NZ_BMQL01000008.1"/>
</dbReference>
<feature type="domain" description="HTH gntR-type" evidence="4">
    <location>
        <begin position="37"/>
        <end position="105"/>
    </location>
</feature>
<evidence type="ECO:0000313" key="5">
    <source>
        <dbReference type="EMBL" id="GGR06089.1"/>
    </source>
</evidence>
<dbReference type="InterPro" id="IPR000524">
    <property type="entry name" value="Tscrpt_reg_HTH_GntR"/>
</dbReference>
<dbReference type="AlphaFoldDB" id="A0A918F6I8"/>
<dbReference type="InterPro" id="IPR036388">
    <property type="entry name" value="WH-like_DNA-bd_sf"/>
</dbReference>
<comment type="caution">
    <text evidence="5">The sequence shown here is derived from an EMBL/GenBank/DDBJ whole genome shotgun (WGS) entry which is preliminary data.</text>
</comment>
<dbReference type="GO" id="GO:0003700">
    <property type="term" value="F:DNA-binding transcription factor activity"/>
    <property type="evidence" value="ECO:0007669"/>
    <property type="project" value="InterPro"/>
</dbReference>
<dbReference type="CDD" id="cd07377">
    <property type="entry name" value="WHTH_GntR"/>
    <property type="match status" value="1"/>
</dbReference>
<dbReference type="SUPFAM" id="SSF46785">
    <property type="entry name" value="Winged helix' DNA-binding domain"/>
    <property type="match status" value="1"/>
</dbReference>
<dbReference type="Proteomes" id="UP000603865">
    <property type="component" value="Unassembled WGS sequence"/>
</dbReference>
<evidence type="ECO:0000256" key="2">
    <source>
        <dbReference type="ARBA" id="ARBA00023125"/>
    </source>
</evidence>
<keyword evidence="6" id="KW-1185">Reference proteome</keyword>
<dbReference type="PANTHER" id="PTHR38445">
    <property type="entry name" value="HTH-TYPE TRANSCRIPTIONAL REPRESSOR YTRA"/>
    <property type="match status" value="1"/>
</dbReference>
<dbReference type="InterPro" id="IPR036390">
    <property type="entry name" value="WH_DNA-bd_sf"/>
</dbReference>
<evidence type="ECO:0000256" key="1">
    <source>
        <dbReference type="ARBA" id="ARBA00023015"/>
    </source>
</evidence>
<evidence type="ECO:0000256" key="3">
    <source>
        <dbReference type="ARBA" id="ARBA00023163"/>
    </source>
</evidence>
<evidence type="ECO:0000313" key="6">
    <source>
        <dbReference type="Proteomes" id="UP000603865"/>
    </source>
</evidence>
<dbReference type="GO" id="GO:0003677">
    <property type="term" value="F:DNA binding"/>
    <property type="evidence" value="ECO:0007669"/>
    <property type="project" value="UniProtKB-KW"/>
</dbReference>
<sequence>MFRPTSAQLSSVSSAHDALPSPIQTSWPLSIDRTLSVPVGVQLRGQLEYGIACGEIPRGARLASVRELSHELGVAHVTVAQVYKELLARGLIVTQRGRGTFVADVPAGSESQDLSPLRALLEDTLSQAERAGYSAAQIAETLNVLLARGSRQQPGCLVLLVGLFMDATSAYARDLQALLRPGDVVEAVTLEDLRAGGQMQRARAEAADVVLSLAHRLSETRSLLPGLSVLPVGFIPSVATRSALAALSPMTRLALVATFEDFLPTFLTGVKRFAPLLSDIRSTHVQAADLSAVIEWAEVVVYASGSEVIGSLTGGRPTFEYRHTIDPRDVEQVVLPALETRPRSALQPA</sequence>
<evidence type="ECO:0000259" key="4">
    <source>
        <dbReference type="PROSITE" id="PS50949"/>
    </source>
</evidence>
<protein>
    <recommendedName>
        <fullName evidence="4">HTH gntR-type domain-containing protein</fullName>
    </recommendedName>
</protein>
<dbReference type="EMBL" id="BMQL01000008">
    <property type="protein sequence ID" value="GGR06089.1"/>
    <property type="molecule type" value="Genomic_DNA"/>
</dbReference>
<proteinExistence type="predicted"/>
<keyword evidence="3" id="KW-0804">Transcription</keyword>
<keyword evidence="1" id="KW-0805">Transcription regulation</keyword>
<organism evidence="5 6">
    <name type="scientific">Deinococcus ruber</name>
    <dbReference type="NCBI Taxonomy" id="1848197"/>
    <lineage>
        <taxon>Bacteria</taxon>
        <taxon>Thermotogati</taxon>
        <taxon>Deinococcota</taxon>
        <taxon>Deinococci</taxon>
        <taxon>Deinococcales</taxon>
        <taxon>Deinococcaceae</taxon>
        <taxon>Deinococcus</taxon>
    </lineage>
</organism>
<accession>A0A918F6I8</accession>
<dbReference type="PROSITE" id="PS50949">
    <property type="entry name" value="HTH_GNTR"/>
    <property type="match status" value="1"/>
</dbReference>
<name>A0A918F6I8_9DEIO</name>
<dbReference type="PANTHER" id="PTHR38445:SF7">
    <property type="entry name" value="GNTR-FAMILY TRANSCRIPTIONAL REGULATOR"/>
    <property type="match status" value="1"/>
</dbReference>
<reference evidence="5" key="2">
    <citation type="submission" date="2020-09" db="EMBL/GenBank/DDBJ databases">
        <authorList>
            <person name="Sun Q."/>
            <person name="Ohkuma M."/>
        </authorList>
    </citation>
    <scope>NUCLEOTIDE SEQUENCE</scope>
    <source>
        <strain evidence="5">JCM 31311</strain>
    </source>
</reference>
<dbReference type="Gene3D" id="1.10.10.10">
    <property type="entry name" value="Winged helix-like DNA-binding domain superfamily/Winged helix DNA-binding domain"/>
    <property type="match status" value="1"/>
</dbReference>
<dbReference type="SMART" id="SM00345">
    <property type="entry name" value="HTH_GNTR"/>
    <property type="match status" value="1"/>
</dbReference>
<gene>
    <name evidence="5" type="ORF">GCM10008957_18560</name>
</gene>
<dbReference type="Pfam" id="PF00392">
    <property type="entry name" value="GntR"/>
    <property type="match status" value="1"/>
</dbReference>
<keyword evidence="2" id="KW-0238">DNA-binding</keyword>
<reference evidence="5" key="1">
    <citation type="journal article" date="2014" name="Int. J. Syst. Evol. Microbiol.">
        <title>Complete genome sequence of Corynebacterium casei LMG S-19264T (=DSM 44701T), isolated from a smear-ripened cheese.</title>
        <authorList>
            <consortium name="US DOE Joint Genome Institute (JGI-PGF)"/>
            <person name="Walter F."/>
            <person name="Albersmeier A."/>
            <person name="Kalinowski J."/>
            <person name="Ruckert C."/>
        </authorList>
    </citation>
    <scope>NUCLEOTIDE SEQUENCE</scope>
    <source>
        <strain evidence="5">JCM 31311</strain>
    </source>
</reference>